<proteinExistence type="predicted"/>
<sequence>MRIEVGDSICSTFIIRSTKACLKRSRKFQPEDRLFSLSSVTSPTLFQEAPTSTLEKVPWEQVVAMADQVSKQATIAGLLWKEATTELQALEET</sequence>
<organism evidence="1 2">
    <name type="scientific">Coptis chinensis</name>
    <dbReference type="NCBI Taxonomy" id="261450"/>
    <lineage>
        <taxon>Eukaryota</taxon>
        <taxon>Viridiplantae</taxon>
        <taxon>Streptophyta</taxon>
        <taxon>Embryophyta</taxon>
        <taxon>Tracheophyta</taxon>
        <taxon>Spermatophyta</taxon>
        <taxon>Magnoliopsida</taxon>
        <taxon>Ranunculales</taxon>
        <taxon>Ranunculaceae</taxon>
        <taxon>Coptidoideae</taxon>
        <taxon>Coptis</taxon>
    </lineage>
</organism>
<dbReference type="AlphaFoldDB" id="A0A835ILC2"/>
<dbReference type="EMBL" id="JADFTS010000002">
    <property type="protein sequence ID" value="KAF9619935.1"/>
    <property type="molecule type" value="Genomic_DNA"/>
</dbReference>
<gene>
    <name evidence="1" type="ORF">IFM89_010246</name>
</gene>
<name>A0A835ILC2_9MAGN</name>
<evidence type="ECO:0000313" key="2">
    <source>
        <dbReference type="Proteomes" id="UP000631114"/>
    </source>
</evidence>
<evidence type="ECO:0000313" key="1">
    <source>
        <dbReference type="EMBL" id="KAF9619935.1"/>
    </source>
</evidence>
<dbReference type="Proteomes" id="UP000631114">
    <property type="component" value="Unassembled WGS sequence"/>
</dbReference>
<dbReference type="OrthoDB" id="41588at2759"/>
<keyword evidence="2" id="KW-1185">Reference proteome</keyword>
<accession>A0A835ILC2</accession>
<protein>
    <submittedName>
        <fullName evidence="1">Uncharacterized protein</fullName>
    </submittedName>
</protein>
<comment type="caution">
    <text evidence="1">The sequence shown here is derived from an EMBL/GenBank/DDBJ whole genome shotgun (WGS) entry which is preliminary data.</text>
</comment>
<reference evidence="1 2" key="1">
    <citation type="submission" date="2020-10" db="EMBL/GenBank/DDBJ databases">
        <title>The Coptis chinensis genome and diversification of protoberbering-type alkaloids.</title>
        <authorList>
            <person name="Wang B."/>
            <person name="Shu S."/>
            <person name="Song C."/>
            <person name="Liu Y."/>
        </authorList>
    </citation>
    <scope>NUCLEOTIDE SEQUENCE [LARGE SCALE GENOMIC DNA]</scope>
    <source>
        <strain evidence="1">HL-2020</strain>
        <tissue evidence="1">Leaf</tissue>
    </source>
</reference>